<keyword evidence="2 5" id="KW-0812">Transmembrane</keyword>
<feature type="transmembrane region" description="Helical" evidence="5">
    <location>
        <begin position="162"/>
        <end position="182"/>
    </location>
</feature>
<keyword evidence="3 5" id="KW-1133">Transmembrane helix</keyword>
<dbReference type="Pfam" id="PF00083">
    <property type="entry name" value="Sugar_tr"/>
    <property type="match status" value="1"/>
</dbReference>
<evidence type="ECO:0000256" key="5">
    <source>
        <dbReference type="SAM" id="Phobius"/>
    </source>
</evidence>
<dbReference type="RefSeq" id="XP_014673678.1">
    <property type="nucleotide sequence ID" value="XM_014818192.1"/>
</dbReference>
<name>A0ABM1ENA7_PRICU</name>
<protein>
    <submittedName>
        <fullName evidence="8">Solute carrier family 22 member 21-like</fullName>
    </submittedName>
</protein>
<dbReference type="GeneID" id="106813946"/>
<dbReference type="PANTHER" id="PTHR24064">
    <property type="entry name" value="SOLUTE CARRIER FAMILY 22 MEMBER"/>
    <property type="match status" value="1"/>
</dbReference>
<dbReference type="SUPFAM" id="SSF103473">
    <property type="entry name" value="MFS general substrate transporter"/>
    <property type="match status" value="1"/>
</dbReference>
<keyword evidence="7" id="KW-1185">Reference proteome</keyword>
<feature type="transmembrane region" description="Helical" evidence="5">
    <location>
        <begin position="67"/>
        <end position="88"/>
    </location>
</feature>
<evidence type="ECO:0000256" key="4">
    <source>
        <dbReference type="ARBA" id="ARBA00023136"/>
    </source>
</evidence>
<evidence type="ECO:0000256" key="3">
    <source>
        <dbReference type="ARBA" id="ARBA00022989"/>
    </source>
</evidence>
<dbReference type="Gene3D" id="1.20.1250.20">
    <property type="entry name" value="MFS general substrate transporter like domains"/>
    <property type="match status" value="1"/>
</dbReference>
<evidence type="ECO:0000256" key="1">
    <source>
        <dbReference type="ARBA" id="ARBA00004141"/>
    </source>
</evidence>
<sequence length="250" mass="27266">MLRQLKSQSLKNKETTGGATTQIMKMLLVLRTPNLRFYALLMCFAWFSAALVYFGISLGTSVLVGNMYWNCFLSGLVEIPAYIANVYLLERFGRKLPMCIYQVICSVPLIVIFFIPLLSASGSDLTIPIVTLTMIAKFGVTAVFSGLHLITAEIYPTVVRNAGLGVSSVCARLAATLSPFFVHLSTVSSSQYQLLIFGSCGLLSIIVILLMPETADVPLMDTLDDCHLLEGKATKPMDSSAKKDELSAML</sequence>
<dbReference type="Proteomes" id="UP000695022">
    <property type="component" value="Unplaced"/>
</dbReference>
<accession>A0ABM1ENA7</accession>
<dbReference type="InterPro" id="IPR005828">
    <property type="entry name" value="MFS_sugar_transport-like"/>
</dbReference>
<feature type="transmembrane region" description="Helical" evidence="5">
    <location>
        <begin position="100"/>
        <end position="119"/>
    </location>
</feature>
<dbReference type="PROSITE" id="PS50850">
    <property type="entry name" value="MFS"/>
    <property type="match status" value="1"/>
</dbReference>
<keyword evidence="4 5" id="KW-0472">Membrane</keyword>
<proteinExistence type="predicted"/>
<dbReference type="InterPro" id="IPR020846">
    <property type="entry name" value="MFS_dom"/>
</dbReference>
<evidence type="ECO:0000256" key="2">
    <source>
        <dbReference type="ARBA" id="ARBA00022692"/>
    </source>
</evidence>
<feature type="transmembrane region" description="Helical" evidence="5">
    <location>
        <begin position="125"/>
        <end position="150"/>
    </location>
</feature>
<comment type="subcellular location">
    <subcellularLocation>
        <location evidence="1">Membrane</location>
        <topology evidence="1">Multi-pass membrane protein</topology>
    </subcellularLocation>
</comment>
<reference evidence="8" key="1">
    <citation type="submission" date="2025-08" db="UniProtKB">
        <authorList>
            <consortium name="RefSeq"/>
        </authorList>
    </citation>
    <scope>IDENTIFICATION</scope>
</reference>
<evidence type="ECO:0000259" key="6">
    <source>
        <dbReference type="PROSITE" id="PS50850"/>
    </source>
</evidence>
<evidence type="ECO:0000313" key="8">
    <source>
        <dbReference type="RefSeq" id="XP_014673678.1"/>
    </source>
</evidence>
<dbReference type="InterPro" id="IPR036259">
    <property type="entry name" value="MFS_trans_sf"/>
</dbReference>
<feature type="transmembrane region" description="Helical" evidence="5">
    <location>
        <begin position="194"/>
        <end position="211"/>
    </location>
</feature>
<organism evidence="7 8">
    <name type="scientific">Priapulus caudatus</name>
    <name type="common">Priapulid worm</name>
    <dbReference type="NCBI Taxonomy" id="37621"/>
    <lineage>
        <taxon>Eukaryota</taxon>
        <taxon>Metazoa</taxon>
        <taxon>Ecdysozoa</taxon>
        <taxon>Scalidophora</taxon>
        <taxon>Priapulida</taxon>
        <taxon>Priapulimorpha</taxon>
        <taxon>Priapulimorphida</taxon>
        <taxon>Priapulidae</taxon>
        <taxon>Priapulus</taxon>
    </lineage>
</organism>
<gene>
    <name evidence="8" type="primary">LOC106813946</name>
</gene>
<evidence type="ECO:0000313" key="7">
    <source>
        <dbReference type="Proteomes" id="UP000695022"/>
    </source>
</evidence>
<feature type="transmembrane region" description="Helical" evidence="5">
    <location>
        <begin position="35"/>
        <end position="55"/>
    </location>
</feature>
<feature type="domain" description="Major facilitator superfamily (MFS) profile" evidence="6">
    <location>
        <begin position="1"/>
        <end position="216"/>
    </location>
</feature>